<evidence type="ECO:0000313" key="1">
    <source>
        <dbReference type="EMBL" id="PPK94992.1"/>
    </source>
</evidence>
<evidence type="ECO:0008006" key="3">
    <source>
        <dbReference type="Google" id="ProtNLM"/>
    </source>
</evidence>
<dbReference type="PANTHER" id="PTHR36440:SF1">
    <property type="entry name" value="PUTATIVE (AFU_ORTHOLOGUE AFUA_8G07350)-RELATED"/>
    <property type="match status" value="1"/>
</dbReference>
<name>A0A2S6IL83_9FLAO</name>
<dbReference type="RefSeq" id="WP_104515435.1">
    <property type="nucleotide sequence ID" value="NZ_MQVW01000024.1"/>
</dbReference>
<organism evidence="1 2">
    <name type="scientific">Nonlabens xylanidelens</name>
    <dbReference type="NCBI Taxonomy" id="191564"/>
    <lineage>
        <taxon>Bacteria</taxon>
        <taxon>Pseudomonadati</taxon>
        <taxon>Bacteroidota</taxon>
        <taxon>Flavobacteriia</taxon>
        <taxon>Flavobacteriales</taxon>
        <taxon>Flavobacteriaceae</taxon>
        <taxon>Nonlabens</taxon>
    </lineage>
</organism>
<gene>
    <name evidence="1" type="ORF">LY01_01745</name>
</gene>
<reference evidence="1 2" key="1">
    <citation type="submission" date="2018-02" db="EMBL/GenBank/DDBJ databases">
        <title>Genomic Encyclopedia of Archaeal and Bacterial Type Strains, Phase II (KMG-II): from individual species to whole genera.</title>
        <authorList>
            <person name="Goeker M."/>
        </authorList>
    </citation>
    <scope>NUCLEOTIDE SEQUENCE [LARGE SCALE GENOMIC DNA]</scope>
    <source>
        <strain evidence="1 2">DSM 16809</strain>
    </source>
</reference>
<protein>
    <recommendedName>
        <fullName evidence="3">Cupin domain-containing protein</fullName>
    </recommendedName>
</protein>
<dbReference type="Gene3D" id="2.60.120.10">
    <property type="entry name" value="Jelly Rolls"/>
    <property type="match status" value="1"/>
</dbReference>
<dbReference type="EMBL" id="PTJE01000003">
    <property type="protein sequence ID" value="PPK94992.1"/>
    <property type="molecule type" value="Genomic_DNA"/>
</dbReference>
<evidence type="ECO:0000313" key="2">
    <source>
        <dbReference type="Proteomes" id="UP000239002"/>
    </source>
</evidence>
<sequence>MPQVYLNPVTKEKATILKTSAQTNGAYTLIEVELQPGGGNPIHFHEQFTEDFYPVIGTLGVHYLGKEILLKPNKNFKVPLLDTHRFYNPTDEIIVFRARLEPGQPNFENFMAVLFGLVSDGKTFGKNQMPYNPFHAILLLHWGDTQVDHFLFRWIKPLLSVMVTLSRKLGYEKHLLKKYKTV</sequence>
<comment type="caution">
    <text evidence="1">The sequence shown here is derived from an EMBL/GenBank/DDBJ whole genome shotgun (WGS) entry which is preliminary data.</text>
</comment>
<dbReference type="AlphaFoldDB" id="A0A2S6IL83"/>
<dbReference type="Proteomes" id="UP000239002">
    <property type="component" value="Unassembled WGS sequence"/>
</dbReference>
<proteinExistence type="predicted"/>
<dbReference type="SUPFAM" id="SSF51182">
    <property type="entry name" value="RmlC-like cupins"/>
    <property type="match status" value="1"/>
</dbReference>
<dbReference type="OrthoDB" id="72027at2"/>
<dbReference type="InterPro" id="IPR014710">
    <property type="entry name" value="RmlC-like_jellyroll"/>
</dbReference>
<keyword evidence="2" id="KW-1185">Reference proteome</keyword>
<accession>A0A2S6IL83</accession>
<dbReference type="InterPro" id="IPR011051">
    <property type="entry name" value="RmlC_Cupin_sf"/>
</dbReference>
<dbReference type="PANTHER" id="PTHR36440">
    <property type="entry name" value="PUTATIVE (AFU_ORTHOLOGUE AFUA_8G07350)-RELATED"/>
    <property type="match status" value="1"/>
</dbReference>
<dbReference type="InterPro" id="IPR053146">
    <property type="entry name" value="QDO-like"/>
</dbReference>